<evidence type="ECO:0000313" key="9">
    <source>
        <dbReference type="EMBL" id="CRK75250.1"/>
    </source>
</evidence>
<keyword evidence="4" id="KW-0378">Hydrolase</keyword>
<dbReference type="InterPro" id="IPR011055">
    <property type="entry name" value="Dup_hybrid_motif"/>
</dbReference>
<evidence type="ECO:0000256" key="6">
    <source>
        <dbReference type="ARBA" id="ARBA00023049"/>
    </source>
</evidence>
<protein>
    <submittedName>
        <fullName evidence="9">Membrane-bound metallopeptidase</fullName>
    </submittedName>
</protein>
<dbReference type="InterPro" id="IPR016047">
    <property type="entry name" value="M23ase_b-sheet_dom"/>
</dbReference>
<keyword evidence="7" id="KW-0732">Signal</keyword>
<name>A0A0U1NKK1_9RHOB</name>
<keyword evidence="2" id="KW-0645">Protease</keyword>
<dbReference type="Proteomes" id="UP000048949">
    <property type="component" value="Unassembled WGS sequence"/>
</dbReference>
<keyword evidence="6" id="KW-0482">Metalloprotease</keyword>
<dbReference type="AlphaFoldDB" id="A0A0U1NKK1"/>
<dbReference type="GO" id="GO:0006508">
    <property type="term" value="P:proteolysis"/>
    <property type="evidence" value="ECO:0007669"/>
    <property type="project" value="UniProtKB-KW"/>
</dbReference>
<dbReference type="PANTHER" id="PTHR21666">
    <property type="entry name" value="PEPTIDASE-RELATED"/>
    <property type="match status" value="1"/>
</dbReference>
<gene>
    <name evidence="9" type="ORF">NIG5292_01293</name>
</gene>
<evidence type="ECO:0000256" key="2">
    <source>
        <dbReference type="ARBA" id="ARBA00022670"/>
    </source>
</evidence>
<feature type="domain" description="M23ase beta-sheet core" evidence="8">
    <location>
        <begin position="264"/>
        <end position="366"/>
    </location>
</feature>
<organism evidence="9 10">
    <name type="scientific">Nereida ignava</name>
    <dbReference type="NCBI Taxonomy" id="282199"/>
    <lineage>
        <taxon>Bacteria</taxon>
        <taxon>Pseudomonadati</taxon>
        <taxon>Pseudomonadota</taxon>
        <taxon>Alphaproteobacteria</taxon>
        <taxon>Rhodobacterales</taxon>
        <taxon>Roseobacteraceae</taxon>
        <taxon>Nereida</taxon>
    </lineage>
</organism>
<evidence type="ECO:0000256" key="4">
    <source>
        <dbReference type="ARBA" id="ARBA00022801"/>
    </source>
</evidence>
<accession>A0A0U1NKK1</accession>
<sequence>MIRTAFICLLLVSTFFAPQVSLAQNAGMTAQEAADAAADELIRASIALENAESAPDRITALTEVVDAYEAGLSALRSEVRRAALREQVLSRELSEKSAEISGLLAVMQTVGQARGPQVTLHPNGALGTARAGMMVGAVVPALQSQAGSLSAQLTELQIVRSLQDAAREDLLAGLDGVQTARTELSEAISRRTDRPRRFSEDPVRMALLLDASETLAAFASGLADRGAADIDAITPLKGKLSLPVDGAVLRRFGQPDAAGIVRPGWIMATAPQARVTTPMAATVRYLGPFLDYGNVIILEPATDVLVVLAGMKRVFGSVGQVLEAGDVVGLMGGSDVILSETTQVGGASRSETLYIELRENDTPVDPAEWFAQ</sequence>
<keyword evidence="10" id="KW-1185">Reference proteome</keyword>
<dbReference type="Gene3D" id="2.70.70.10">
    <property type="entry name" value="Glucose Permease (Domain IIA)"/>
    <property type="match status" value="1"/>
</dbReference>
<feature type="chain" id="PRO_5006712105" evidence="7">
    <location>
        <begin position="24"/>
        <end position="372"/>
    </location>
</feature>
<dbReference type="CDD" id="cd12797">
    <property type="entry name" value="M23_peptidase"/>
    <property type="match status" value="1"/>
</dbReference>
<keyword evidence="5" id="KW-0862">Zinc</keyword>
<dbReference type="Pfam" id="PF01551">
    <property type="entry name" value="Peptidase_M23"/>
    <property type="match status" value="1"/>
</dbReference>
<dbReference type="PANTHER" id="PTHR21666:SF288">
    <property type="entry name" value="CELL DIVISION PROTEIN YTFB"/>
    <property type="match status" value="1"/>
</dbReference>
<dbReference type="STRING" id="282199.GCA_001049735_01292"/>
<reference evidence="9 10" key="1">
    <citation type="submission" date="2015-04" db="EMBL/GenBank/DDBJ databases">
        <authorList>
            <person name="Syromyatnikov M.Y."/>
            <person name="Popov V.N."/>
        </authorList>
    </citation>
    <scope>NUCLEOTIDE SEQUENCE [LARGE SCALE GENOMIC DNA]</scope>
    <source>
        <strain evidence="9 10">CECT 5292</strain>
    </source>
</reference>
<evidence type="ECO:0000256" key="7">
    <source>
        <dbReference type="SAM" id="SignalP"/>
    </source>
</evidence>
<dbReference type="InterPro" id="IPR050570">
    <property type="entry name" value="Cell_wall_metabolism_enzyme"/>
</dbReference>
<evidence type="ECO:0000259" key="8">
    <source>
        <dbReference type="Pfam" id="PF01551"/>
    </source>
</evidence>
<comment type="cofactor">
    <cofactor evidence="1">
        <name>Zn(2+)</name>
        <dbReference type="ChEBI" id="CHEBI:29105"/>
    </cofactor>
</comment>
<feature type="signal peptide" evidence="7">
    <location>
        <begin position="1"/>
        <end position="23"/>
    </location>
</feature>
<dbReference type="EMBL" id="CVQV01000005">
    <property type="protein sequence ID" value="CRK75250.1"/>
    <property type="molecule type" value="Genomic_DNA"/>
</dbReference>
<proteinExistence type="predicted"/>
<evidence type="ECO:0000313" key="10">
    <source>
        <dbReference type="Proteomes" id="UP000048949"/>
    </source>
</evidence>
<dbReference type="SUPFAM" id="SSF51261">
    <property type="entry name" value="Duplicated hybrid motif"/>
    <property type="match status" value="1"/>
</dbReference>
<dbReference type="GO" id="GO:0004222">
    <property type="term" value="F:metalloendopeptidase activity"/>
    <property type="evidence" value="ECO:0007669"/>
    <property type="project" value="TreeGrafter"/>
</dbReference>
<evidence type="ECO:0000256" key="3">
    <source>
        <dbReference type="ARBA" id="ARBA00022723"/>
    </source>
</evidence>
<dbReference type="GO" id="GO:0046872">
    <property type="term" value="F:metal ion binding"/>
    <property type="evidence" value="ECO:0007669"/>
    <property type="project" value="UniProtKB-KW"/>
</dbReference>
<evidence type="ECO:0000256" key="1">
    <source>
        <dbReference type="ARBA" id="ARBA00001947"/>
    </source>
</evidence>
<evidence type="ECO:0000256" key="5">
    <source>
        <dbReference type="ARBA" id="ARBA00022833"/>
    </source>
</evidence>
<keyword evidence="3" id="KW-0479">Metal-binding</keyword>